<protein>
    <submittedName>
        <fullName evidence="1">Uncharacterized protein</fullName>
    </submittedName>
</protein>
<dbReference type="EMBL" id="JARKHS020022521">
    <property type="protein sequence ID" value="KAK8769506.1"/>
    <property type="molecule type" value="Genomic_DNA"/>
</dbReference>
<evidence type="ECO:0000313" key="2">
    <source>
        <dbReference type="Proteomes" id="UP001321473"/>
    </source>
</evidence>
<dbReference type="Proteomes" id="UP001321473">
    <property type="component" value="Unassembled WGS sequence"/>
</dbReference>
<organism evidence="1 2">
    <name type="scientific">Amblyomma americanum</name>
    <name type="common">Lone star tick</name>
    <dbReference type="NCBI Taxonomy" id="6943"/>
    <lineage>
        <taxon>Eukaryota</taxon>
        <taxon>Metazoa</taxon>
        <taxon>Ecdysozoa</taxon>
        <taxon>Arthropoda</taxon>
        <taxon>Chelicerata</taxon>
        <taxon>Arachnida</taxon>
        <taxon>Acari</taxon>
        <taxon>Parasitiformes</taxon>
        <taxon>Ixodida</taxon>
        <taxon>Ixodoidea</taxon>
        <taxon>Ixodidae</taxon>
        <taxon>Amblyomminae</taxon>
        <taxon>Amblyomma</taxon>
    </lineage>
</organism>
<sequence length="127" mass="14022">MSTLRVRIHQGSSIIITSTFDFDTANQVRQIDSLKLAFEAYVAAAYVATPESVSKGVIHGLNPNTSETELVDGLRAPFSLRTQEDFRARMLGANRTAVLTFNTRNAPLSVICCGRELPCYPFKPTKQ</sequence>
<comment type="caution">
    <text evidence="1">The sequence shown here is derived from an EMBL/GenBank/DDBJ whole genome shotgun (WGS) entry which is preliminary data.</text>
</comment>
<evidence type="ECO:0000313" key="1">
    <source>
        <dbReference type="EMBL" id="KAK8769506.1"/>
    </source>
</evidence>
<name>A0AAQ4E479_AMBAM</name>
<gene>
    <name evidence="1" type="ORF">V5799_014029</name>
</gene>
<proteinExistence type="predicted"/>
<dbReference type="AlphaFoldDB" id="A0AAQ4E479"/>
<accession>A0AAQ4E479</accession>
<keyword evidence="2" id="KW-1185">Reference proteome</keyword>
<feature type="non-terminal residue" evidence="1">
    <location>
        <position position="127"/>
    </location>
</feature>
<reference evidence="1 2" key="1">
    <citation type="journal article" date="2023" name="Arcadia Sci">
        <title>De novo assembly of a long-read Amblyomma americanum tick genome.</title>
        <authorList>
            <person name="Chou S."/>
            <person name="Poskanzer K.E."/>
            <person name="Rollins M."/>
            <person name="Thuy-Boun P.S."/>
        </authorList>
    </citation>
    <scope>NUCLEOTIDE SEQUENCE [LARGE SCALE GENOMIC DNA]</scope>
    <source>
        <strain evidence="1">F_SG_1</strain>
        <tissue evidence="1">Salivary glands</tissue>
    </source>
</reference>